<name>A0A254TK68_9BURK</name>
<organism evidence="1 2">
    <name type="scientific">Noviherbaspirillum denitrificans</name>
    <dbReference type="NCBI Taxonomy" id="1968433"/>
    <lineage>
        <taxon>Bacteria</taxon>
        <taxon>Pseudomonadati</taxon>
        <taxon>Pseudomonadota</taxon>
        <taxon>Betaproteobacteria</taxon>
        <taxon>Burkholderiales</taxon>
        <taxon>Oxalobacteraceae</taxon>
        <taxon>Noviherbaspirillum</taxon>
    </lineage>
</organism>
<evidence type="ECO:0008006" key="3">
    <source>
        <dbReference type="Google" id="ProtNLM"/>
    </source>
</evidence>
<keyword evidence="2" id="KW-1185">Reference proteome</keyword>
<accession>A0A254TK68</accession>
<dbReference type="Proteomes" id="UP000197535">
    <property type="component" value="Unassembled WGS sequence"/>
</dbReference>
<dbReference type="InterPro" id="IPR037257">
    <property type="entry name" value="T2SS_E_N_sf"/>
</dbReference>
<dbReference type="AlphaFoldDB" id="A0A254TK68"/>
<reference evidence="1 2" key="1">
    <citation type="submission" date="2016-02" db="EMBL/GenBank/DDBJ databases">
        <authorList>
            <person name="Wen L."/>
            <person name="He K."/>
            <person name="Yang H."/>
        </authorList>
    </citation>
    <scope>NUCLEOTIDE SEQUENCE [LARGE SCALE GENOMIC DNA]</scope>
    <source>
        <strain evidence="1 2">TSA40</strain>
    </source>
</reference>
<sequence length="218" mass="23262">MLGQLLVRQKLISEEQLAAAIAHQKETGKRLGDILAGWNLLSQEHIQRAVRKQRELRVLAAFATALLAPLEALAAAPVPPPESVQVAAQESALRALSDDDLDTVSAAGLPDSIRQHLVATQSKDGGVDHLRKLATIVNPLLDFLDAETTVRGVTYDPAHAKAVVNPDGSITLSMPSSIDEISFEHIRVKGDRSGASFGSISLKNIDLTGTTITLSARK</sequence>
<dbReference type="SUPFAM" id="SSF160246">
    <property type="entry name" value="EspE N-terminal domain-like"/>
    <property type="match status" value="1"/>
</dbReference>
<comment type="caution">
    <text evidence="1">The sequence shown here is derived from an EMBL/GenBank/DDBJ whole genome shotgun (WGS) entry which is preliminary data.</text>
</comment>
<gene>
    <name evidence="1" type="ORF">AYR66_20050</name>
</gene>
<evidence type="ECO:0000313" key="1">
    <source>
        <dbReference type="EMBL" id="OWW22964.1"/>
    </source>
</evidence>
<proteinExistence type="predicted"/>
<protein>
    <recommendedName>
        <fullName evidence="3">Type II secretion system protein GspE N-terminal domain-containing protein</fullName>
    </recommendedName>
</protein>
<dbReference type="EMBL" id="LSTO01000001">
    <property type="protein sequence ID" value="OWW22964.1"/>
    <property type="molecule type" value="Genomic_DNA"/>
</dbReference>
<evidence type="ECO:0000313" key="2">
    <source>
        <dbReference type="Proteomes" id="UP000197535"/>
    </source>
</evidence>